<accession>A0A8H7NCU5</accession>
<dbReference type="InterPro" id="IPR044672">
    <property type="entry name" value="MOCS2A"/>
</dbReference>
<sequence length="100" mass="10712">MAAATPDTGVEYFDILYFAGASSMTGKEREQLHAPLPLSLLFAQLESKYPGIKTQILDSCLVTVNLDYIDVPAETSTEGEGLVIQPGDEVAIIPLLAQAE</sequence>
<dbReference type="GO" id="GO:1990133">
    <property type="term" value="C:molybdopterin adenylyltransferase complex"/>
    <property type="evidence" value="ECO:0007669"/>
    <property type="project" value="TreeGrafter"/>
</dbReference>
<dbReference type="Proteomes" id="UP000616885">
    <property type="component" value="Unassembled WGS sequence"/>
</dbReference>
<dbReference type="InterPro" id="IPR003749">
    <property type="entry name" value="ThiS/MoaD-like"/>
</dbReference>
<dbReference type="Gene3D" id="3.10.20.30">
    <property type="match status" value="1"/>
</dbReference>
<evidence type="ECO:0000313" key="2">
    <source>
        <dbReference type="EMBL" id="KAF9753445.1"/>
    </source>
</evidence>
<keyword evidence="1" id="KW-0547">Nucleotide-binding</keyword>
<organism evidence="2 3">
    <name type="scientific">Bionectria ochroleuca</name>
    <name type="common">Gliocladium roseum</name>
    <dbReference type="NCBI Taxonomy" id="29856"/>
    <lineage>
        <taxon>Eukaryota</taxon>
        <taxon>Fungi</taxon>
        <taxon>Dikarya</taxon>
        <taxon>Ascomycota</taxon>
        <taxon>Pezizomycotina</taxon>
        <taxon>Sordariomycetes</taxon>
        <taxon>Hypocreomycetidae</taxon>
        <taxon>Hypocreales</taxon>
        <taxon>Bionectriaceae</taxon>
        <taxon>Clonostachys</taxon>
    </lineage>
</organism>
<protein>
    <recommendedName>
        <fullName evidence="4">MOCS2A</fullName>
    </recommendedName>
</protein>
<dbReference type="Pfam" id="PF02597">
    <property type="entry name" value="ThiS"/>
    <property type="match status" value="1"/>
</dbReference>
<evidence type="ECO:0000313" key="3">
    <source>
        <dbReference type="Proteomes" id="UP000616885"/>
    </source>
</evidence>
<dbReference type="InterPro" id="IPR016155">
    <property type="entry name" value="Mopterin_synth/thiamin_S_b"/>
</dbReference>
<reference evidence="2" key="1">
    <citation type="submission" date="2020-10" db="EMBL/GenBank/DDBJ databases">
        <title>High-Quality Genome Resource of Clonostachys rosea strain S41 by Oxford Nanopore Long-Read Sequencing.</title>
        <authorList>
            <person name="Wang H."/>
        </authorList>
    </citation>
    <scope>NUCLEOTIDE SEQUENCE</scope>
    <source>
        <strain evidence="2">S41</strain>
    </source>
</reference>
<dbReference type="UniPathway" id="UPA00344"/>
<dbReference type="PANTHER" id="PTHR33359">
    <property type="entry name" value="MOLYBDOPTERIN SYNTHASE SULFUR CARRIER SUBUNIT"/>
    <property type="match status" value="1"/>
</dbReference>
<proteinExistence type="predicted"/>
<dbReference type="CDD" id="cd00754">
    <property type="entry name" value="Ubl_MoaD"/>
    <property type="match status" value="1"/>
</dbReference>
<dbReference type="SUPFAM" id="SSF54285">
    <property type="entry name" value="MoaD/ThiS"/>
    <property type="match status" value="1"/>
</dbReference>
<dbReference type="EMBL" id="JADCTT010000004">
    <property type="protein sequence ID" value="KAF9753445.1"/>
    <property type="molecule type" value="Genomic_DNA"/>
</dbReference>
<dbReference type="PANTHER" id="PTHR33359:SF1">
    <property type="entry name" value="MOLYBDOPTERIN SYNTHASE SULFUR CARRIER SUBUNIT"/>
    <property type="match status" value="1"/>
</dbReference>
<dbReference type="GO" id="GO:0000166">
    <property type="term" value="F:nucleotide binding"/>
    <property type="evidence" value="ECO:0007669"/>
    <property type="project" value="UniProtKB-KW"/>
</dbReference>
<evidence type="ECO:0008006" key="4">
    <source>
        <dbReference type="Google" id="ProtNLM"/>
    </source>
</evidence>
<comment type="caution">
    <text evidence="2">The sequence shown here is derived from an EMBL/GenBank/DDBJ whole genome shotgun (WGS) entry which is preliminary data.</text>
</comment>
<dbReference type="InterPro" id="IPR012675">
    <property type="entry name" value="Beta-grasp_dom_sf"/>
</dbReference>
<evidence type="ECO:0000256" key="1">
    <source>
        <dbReference type="ARBA" id="ARBA00022741"/>
    </source>
</evidence>
<name>A0A8H7NCU5_BIOOC</name>
<gene>
    <name evidence="2" type="ORF">IM811_012203</name>
</gene>
<dbReference type="AlphaFoldDB" id="A0A8H7NCU5"/>
<dbReference type="GO" id="GO:0006777">
    <property type="term" value="P:Mo-molybdopterin cofactor biosynthetic process"/>
    <property type="evidence" value="ECO:0007669"/>
    <property type="project" value="InterPro"/>
</dbReference>